<dbReference type="AlphaFoldDB" id="A0A2W5ZLV4"/>
<dbReference type="GO" id="GO:0003959">
    <property type="term" value="F:NADPH dehydrogenase activity"/>
    <property type="evidence" value="ECO:0007669"/>
    <property type="project" value="InterPro"/>
</dbReference>
<dbReference type="EMBL" id="QHBU01000024">
    <property type="protein sequence ID" value="PZR83796.1"/>
    <property type="molecule type" value="Genomic_DNA"/>
</dbReference>
<feature type="domain" description="FAD-binding" evidence="2">
    <location>
        <begin position="110"/>
        <end position="327"/>
    </location>
</feature>
<dbReference type="PANTHER" id="PTHR43303">
    <property type="entry name" value="NADPH DEHYDROGENASE C23G7.10C-RELATED"/>
    <property type="match status" value="1"/>
</dbReference>
<evidence type="ECO:0000259" key="2">
    <source>
        <dbReference type="Pfam" id="PF01494"/>
    </source>
</evidence>
<reference evidence="3 4" key="1">
    <citation type="journal article" date="2017" name="Nature">
        <title>Atmospheric trace gases support primary production in Antarctic desert surface soil.</title>
        <authorList>
            <person name="Ji M."/>
            <person name="Greening C."/>
            <person name="Vanwonterghem I."/>
            <person name="Carere C.R."/>
            <person name="Bay S.K."/>
            <person name="Steen J.A."/>
            <person name="Montgomery K."/>
            <person name="Lines T."/>
            <person name="Beardall J."/>
            <person name="van Dorst J."/>
            <person name="Snape I."/>
            <person name="Stott M.B."/>
            <person name="Hugenholtz P."/>
            <person name="Ferrari B.C."/>
        </authorList>
    </citation>
    <scope>NUCLEOTIDE SEQUENCE [LARGE SCALE GENOMIC DNA]</scope>
    <source>
        <strain evidence="3">RRmetagenome_bin12</strain>
    </source>
</reference>
<dbReference type="InterPro" id="IPR036188">
    <property type="entry name" value="FAD/NAD-bd_sf"/>
</dbReference>
<dbReference type="Gene3D" id="3.50.50.60">
    <property type="entry name" value="FAD/NAD(P)-binding domain"/>
    <property type="match status" value="1"/>
</dbReference>
<evidence type="ECO:0000313" key="3">
    <source>
        <dbReference type="EMBL" id="PZR83796.1"/>
    </source>
</evidence>
<dbReference type="GO" id="GO:0050661">
    <property type="term" value="F:NADP binding"/>
    <property type="evidence" value="ECO:0007669"/>
    <property type="project" value="InterPro"/>
</dbReference>
<dbReference type="Pfam" id="PF01494">
    <property type="entry name" value="FAD_binding_3"/>
    <property type="match status" value="1"/>
</dbReference>
<sequence>MNIVCVGGGPGGLLFAILSRLADDGNAVEVRERNRADDPFGFGVVFSDETLTNLRGADPATFARIEAEMRYWTEIDIDLGGRLMRSGGHGFAALERRRLLAILSERAVEVGVRVRYSSTSTDLARLRAEHDLVVATDGVNSQLRAAGAAVFQPVLEVGSARYVWLATTHCFERFSFIFRDTEAGPVQAHAYPYSDGMASFIVEVEEATWQRTGLDDRVANLAPGASDPSALAFAERVFARDLAGHGVIGNNSRWMRFTTVSNRTWRDGNVVLLGDAAHTAHFSVGSGTKLAMEDAISLASALRATASLDDALVAYETERRPLVESTQRAARTSQEWFEGVRRYLPLAPENFAFQLMTRSQRITFDNLRMRDAGFVDRSLHSFWGAAPQNLRPENRDTPPLFYPFQLRDMRLLNRVVVSSMAQYSAEDGVPDDWHLVHLGSRAVGGAGLVMTEMTCVSPEGRITPGCTGLWNDTQESAWQRIVVFVHENSQARIGLQLGHSGRKGSTKAMWEGDDIPLDDGNWRLLAPSPIPYRAGLQTPVEMTRADMEMVTSQFVRAAQRGAAAGFDLLELHWGHGYLLSSFLSPFTNRRADAYGGSPQARSRYPLEVLDAVRAVWPAARPMSVRISATDWLAGGFNADDACVLAAALRDHGCDIVDVSSGQVDPAEQPRHGRLWQTPFSDRIRQEVGIPTIAVGGIASVDDVNTILLAGRSDLVALARPHLVDPYWTLNAAIDLEYPGHRWPVQYVSGKTARRREQTAMAARERDAR</sequence>
<name>A0A2W5ZLV4_9BACT</name>
<gene>
    <name evidence="3" type="ORF">DLM65_01225</name>
</gene>
<dbReference type="PRINTS" id="PR00420">
    <property type="entry name" value="RNGMNOXGNASE"/>
</dbReference>
<dbReference type="Pfam" id="PF00724">
    <property type="entry name" value="Oxidored_FMN"/>
    <property type="match status" value="1"/>
</dbReference>
<evidence type="ECO:0000313" key="4">
    <source>
        <dbReference type="Proteomes" id="UP000248724"/>
    </source>
</evidence>
<dbReference type="InterPro" id="IPR001155">
    <property type="entry name" value="OxRdtase_FMN_N"/>
</dbReference>
<dbReference type="SUPFAM" id="SSF51395">
    <property type="entry name" value="FMN-linked oxidoreductases"/>
    <property type="match status" value="1"/>
</dbReference>
<dbReference type="PANTHER" id="PTHR43303:SF3">
    <property type="entry name" value="BLR3436 PROTEIN"/>
    <property type="match status" value="1"/>
</dbReference>
<dbReference type="InterPro" id="IPR002938">
    <property type="entry name" value="FAD-bd"/>
</dbReference>
<dbReference type="Gene3D" id="3.20.20.70">
    <property type="entry name" value="Aldolase class I"/>
    <property type="match status" value="1"/>
</dbReference>
<dbReference type="InterPro" id="IPR013785">
    <property type="entry name" value="Aldolase_TIM"/>
</dbReference>
<dbReference type="Gene3D" id="3.30.9.20">
    <property type="match status" value="1"/>
</dbReference>
<dbReference type="SUPFAM" id="SSF51905">
    <property type="entry name" value="FAD/NAD(P)-binding domain"/>
    <property type="match status" value="1"/>
</dbReference>
<protein>
    <submittedName>
        <fullName evidence="3">Bifunctional salicylyl-CoA 5-hydroxylase/oxidoreductase</fullName>
    </submittedName>
</protein>
<dbReference type="CDD" id="cd02932">
    <property type="entry name" value="OYE_YqiM_FMN"/>
    <property type="match status" value="1"/>
</dbReference>
<dbReference type="GO" id="GO:0010181">
    <property type="term" value="F:FMN binding"/>
    <property type="evidence" value="ECO:0007669"/>
    <property type="project" value="InterPro"/>
</dbReference>
<feature type="domain" description="NADH:flavin oxidoreductase/NADH oxidase N-terminal" evidence="1">
    <location>
        <begin position="400"/>
        <end position="732"/>
    </location>
</feature>
<dbReference type="Proteomes" id="UP000248724">
    <property type="component" value="Unassembled WGS sequence"/>
</dbReference>
<comment type="caution">
    <text evidence="3">The sequence shown here is derived from an EMBL/GenBank/DDBJ whole genome shotgun (WGS) entry which is preliminary data.</text>
</comment>
<dbReference type="NCBIfam" id="NF006101">
    <property type="entry name" value="PRK08255.1"/>
    <property type="match status" value="1"/>
</dbReference>
<organism evidence="3 4">
    <name type="scientific">Candidatus Aeolococcus gillhamiae</name>
    <dbReference type="NCBI Taxonomy" id="3127015"/>
    <lineage>
        <taxon>Bacteria</taxon>
        <taxon>Bacillati</taxon>
        <taxon>Candidatus Dormiibacterota</taxon>
        <taxon>Candidatus Dormibacteria</taxon>
        <taxon>Candidatus Aeolococcales</taxon>
        <taxon>Candidatus Aeolococcaceae</taxon>
        <taxon>Candidatus Aeolococcus</taxon>
    </lineage>
</organism>
<dbReference type="InterPro" id="IPR044152">
    <property type="entry name" value="YqjM-like"/>
</dbReference>
<dbReference type="GO" id="GO:0071949">
    <property type="term" value="F:FAD binding"/>
    <property type="evidence" value="ECO:0007669"/>
    <property type="project" value="InterPro"/>
</dbReference>
<accession>A0A2W5ZLV4</accession>
<evidence type="ECO:0000259" key="1">
    <source>
        <dbReference type="Pfam" id="PF00724"/>
    </source>
</evidence>
<proteinExistence type="predicted"/>